<feature type="binding site" evidence="6">
    <location>
        <position position="292"/>
    </location>
    <ligand>
        <name>Zn(2+)</name>
        <dbReference type="ChEBI" id="CHEBI:29105"/>
    </ligand>
</feature>
<dbReference type="Proteomes" id="UP001175261">
    <property type="component" value="Unassembled WGS sequence"/>
</dbReference>
<evidence type="ECO:0000313" key="10">
    <source>
        <dbReference type="Proteomes" id="UP001175261"/>
    </source>
</evidence>
<protein>
    <submittedName>
        <fullName evidence="9">Uncharacterized protein</fullName>
    </submittedName>
</protein>
<keyword evidence="6" id="KW-0479">Metal-binding</keyword>
<evidence type="ECO:0000313" key="9">
    <source>
        <dbReference type="EMBL" id="KAK0386998.1"/>
    </source>
</evidence>
<feature type="transmembrane region" description="Helical" evidence="8">
    <location>
        <begin position="88"/>
        <end position="109"/>
    </location>
</feature>
<evidence type="ECO:0000256" key="7">
    <source>
        <dbReference type="SAM" id="MobiDB-lite"/>
    </source>
</evidence>
<keyword evidence="5 8" id="KW-0472">Membrane</keyword>
<feature type="transmembrane region" description="Helical" evidence="8">
    <location>
        <begin position="289"/>
        <end position="307"/>
    </location>
</feature>
<evidence type="ECO:0000256" key="1">
    <source>
        <dbReference type="ARBA" id="ARBA00004141"/>
    </source>
</evidence>
<evidence type="ECO:0000256" key="2">
    <source>
        <dbReference type="ARBA" id="ARBA00007018"/>
    </source>
</evidence>
<proteinExistence type="inferred from homology"/>
<dbReference type="EMBL" id="JAPDFR010000004">
    <property type="protein sequence ID" value="KAK0386998.1"/>
    <property type="molecule type" value="Genomic_DNA"/>
</dbReference>
<evidence type="ECO:0000256" key="5">
    <source>
        <dbReference type="ARBA" id="ARBA00023136"/>
    </source>
</evidence>
<dbReference type="AlphaFoldDB" id="A0AA39GHY2"/>
<dbReference type="Pfam" id="PF03006">
    <property type="entry name" value="HlyIII"/>
    <property type="match status" value="1"/>
</dbReference>
<evidence type="ECO:0000256" key="3">
    <source>
        <dbReference type="ARBA" id="ARBA00022692"/>
    </source>
</evidence>
<accession>A0AA39GHY2</accession>
<evidence type="ECO:0000256" key="6">
    <source>
        <dbReference type="PIRSR" id="PIRSR604254-1"/>
    </source>
</evidence>
<feature type="transmembrane region" description="Helical" evidence="8">
    <location>
        <begin position="186"/>
        <end position="205"/>
    </location>
</feature>
<dbReference type="GO" id="GO:0046872">
    <property type="term" value="F:metal ion binding"/>
    <property type="evidence" value="ECO:0007669"/>
    <property type="project" value="UniProtKB-KW"/>
</dbReference>
<dbReference type="PANTHER" id="PTHR20855:SF52">
    <property type="entry name" value="ADIPONECTIN RECEPTOR PROTEIN"/>
    <property type="match status" value="1"/>
</dbReference>
<dbReference type="GO" id="GO:0038023">
    <property type="term" value="F:signaling receptor activity"/>
    <property type="evidence" value="ECO:0007669"/>
    <property type="project" value="TreeGrafter"/>
</dbReference>
<evidence type="ECO:0000256" key="4">
    <source>
        <dbReference type="ARBA" id="ARBA00022989"/>
    </source>
</evidence>
<dbReference type="GO" id="GO:0016020">
    <property type="term" value="C:membrane"/>
    <property type="evidence" value="ECO:0007669"/>
    <property type="project" value="UniProtKB-SubCell"/>
</dbReference>
<feature type="binding site" evidence="6">
    <location>
        <position position="288"/>
    </location>
    <ligand>
        <name>Zn(2+)</name>
        <dbReference type="ChEBI" id="CHEBI:29105"/>
    </ligand>
</feature>
<feature type="transmembrane region" description="Helical" evidence="8">
    <location>
        <begin position="121"/>
        <end position="140"/>
    </location>
</feature>
<dbReference type="GO" id="GO:0006882">
    <property type="term" value="P:intracellular zinc ion homeostasis"/>
    <property type="evidence" value="ECO:0007669"/>
    <property type="project" value="TreeGrafter"/>
</dbReference>
<name>A0AA39GHY2_SARSR</name>
<dbReference type="InterPro" id="IPR004254">
    <property type="entry name" value="AdipoR/HlyIII-related"/>
</dbReference>
<comment type="subcellular location">
    <subcellularLocation>
        <location evidence="1">Membrane</location>
        <topology evidence="1">Multi-pass membrane protein</topology>
    </subcellularLocation>
</comment>
<gene>
    <name evidence="9" type="ORF">NLU13_5312</name>
</gene>
<keyword evidence="4 8" id="KW-1133">Transmembrane helix</keyword>
<keyword evidence="10" id="KW-1185">Reference proteome</keyword>
<evidence type="ECO:0000256" key="8">
    <source>
        <dbReference type="SAM" id="Phobius"/>
    </source>
</evidence>
<reference evidence="9" key="1">
    <citation type="submission" date="2022-10" db="EMBL/GenBank/DDBJ databases">
        <title>Determination and structural analysis of whole genome sequence of Sarocladium strictum F4-1.</title>
        <authorList>
            <person name="Hu L."/>
            <person name="Jiang Y."/>
        </authorList>
    </citation>
    <scope>NUCLEOTIDE SEQUENCE</scope>
    <source>
        <strain evidence="9">F4-1</strain>
    </source>
</reference>
<feature type="transmembrane region" description="Helical" evidence="8">
    <location>
        <begin position="160"/>
        <end position="179"/>
    </location>
</feature>
<feature type="transmembrane region" description="Helical" evidence="8">
    <location>
        <begin position="249"/>
        <end position="269"/>
    </location>
</feature>
<keyword evidence="3 8" id="KW-0812">Transmembrane</keyword>
<comment type="similarity">
    <text evidence="2">Belongs to the ADIPOR family.</text>
</comment>
<feature type="transmembrane region" description="Helical" evidence="8">
    <location>
        <begin position="217"/>
        <end position="237"/>
    </location>
</feature>
<organism evidence="9 10">
    <name type="scientific">Sarocladium strictum</name>
    <name type="common">Black bundle disease fungus</name>
    <name type="synonym">Acremonium strictum</name>
    <dbReference type="NCBI Taxonomy" id="5046"/>
    <lineage>
        <taxon>Eukaryota</taxon>
        <taxon>Fungi</taxon>
        <taxon>Dikarya</taxon>
        <taxon>Ascomycota</taxon>
        <taxon>Pezizomycotina</taxon>
        <taxon>Sordariomycetes</taxon>
        <taxon>Hypocreomycetidae</taxon>
        <taxon>Hypocreales</taxon>
        <taxon>Sarocladiaceae</taxon>
        <taxon>Sarocladium</taxon>
    </lineage>
</organism>
<dbReference type="PANTHER" id="PTHR20855">
    <property type="entry name" value="ADIPOR/PROGESTIN RECEPTOR-RELATED"/>
    <property type="match status" value="1"/>
</dbReference>
<feature type="region of interest" description="Disordered" evidence="7">
    <location>
        <begin position="1"/>
        <end position="22"/>
    </location>
</feature>
<feature type="binding site" evidence="6">
    <location>
        <position position="142"/>
    </location>
    <ligand>
        <name>Zn(2+)</name>
        <dbReference type="ChEBI" id="CHEBI:29105"/>
    </ligand>
</feature>
<keyword evidence="6" id="KW-0862">Zinc</keyword>
<sequence>MTTPNGSSTLRHRPRRRSSASSIASQLNDVVQQVEHKVEQALSLLGWDDLPPWRRDNAYILSGYRADRNSYANSVKSIFRIHNETVNIWSHLLGALISVAGAVYLYCVIKPRYDSATEQDVAVFACFFAGAVICLGMSATYHALLDHSEEVAKWGNKLDYTGIVALIVGSYAPALYYGFYCQPRLMTIYMFLISFLGTGCAMVSWVERFRTPELRPYRAAMFIALGCSGFVPVLHGLRLYGWQGLEDRMSLSWVIANGSSNIFGAVLYALRFPERMSPGTFDIWGSSHQIFHCFVVIAFAQLLWGMAKAFDYHHGIMAAQCLDEPIR</sequence>
<comment type="caution">
    <text evidence="9">The sequence shown here is derived from an EMBL/GenBank/DDBJ whole genome shotgun (WGS) entry which is preliminary data.</text>
</comment>